<reference evidence="1" key="1">
    <citation type="submission" date="2022-09" db="EMBL/GenBank/DDBJ databases">
        <title>Actin cytoskeleton and complex cell architecture in an #Asgard archaeon.</title>
        <authorList>
            <person name="Ponce Toledo R.I."/>
            <person name="Schleper C."/>
            <person name="Rodrigues Oliveira T."/>
            <person name="Wollweber F."/>
            <person name="Xu J."/>
            <person name="Rittmann S."/>
            <person name="Klingl A."/>
            <person name="Pilhofer M."/>
        </authorList>
    </citation>
    <scope>NUCLEOTIDE SEQUENCE</scope>
    <source>
        <strain evidence="1">B-35</strain>
    </source>
</reference>
<gene>
    <name evidence="1" type="ORF">NEF87_003353</name>
</gene>
<dbReference type="Proteomes" id="UP001208689">
    <property type="component" value="Chromosome"/>
</dbReference>
<name>A0ABY6HU72_9ARCH</name>
<keyword evidence="2" id="KW-1185">Reference proteome</keyword>
<evidence type="ECO:0008006" key="3">
    <source>
        <dbReference type="Google" id="ProtNLM"/>
    </source>
</evidence>
<sequence>MKSLPFIEVSIVHSQDPKKEILKFLQQKAEGGNNSQVNFIENGENMKIFVEYKSERDFQNTYHGEKKIYEKFYQLIQENVSDYANLLETVLTKPTPKDFYDEEDLEENDLYLIVKYRTNYKEIIRQNYNFTFKIIEILGIKASFEEIADGFLLFYKTKEDFEVAQMDLKKLELIQAFLKKKGLWNEKIQFIFKNLE</sequence>
<proteinExistence type="predicted"/>
<protein>
    <recommendedName>
        <fullName evidence="3">ABM domain-containing protein</fullName>
    </recommendedName>
</protein>
<evidence type="ECO:0000313" key="1">
    <source>
        <dbReference type="EMBL" id="UYP47068.1"/>
    </source>
</evidence>
<evidence type="ECO:0000313" key="2">
    <source>
        <dbReference type="Proteomes" id="UP001208689"/>
    </source>
</evidence>
<dbReference type="EMBL" id="CP104013">
    <property type="protein sequence ID" value="UYP47068.1"/>
    <property type="molecule type" value="Genomic_DNA"/>
</dbReference>
<organism evidence="1 2">
    <name type="scientific">Candidatus Lokiarchaeum ossiferum</name>
    <dbReference type="NCBI Taxonomy" id="2951803"/>
    <lineage>
        <taxon>Archaea</taxon>
        <taxon>Promethearchaeati</taxon>
        <taxon>Promethearchaeota</taxon>
        <taxon>Promethearchaeia</taxon>
        <taxon>Promethearchaeales</taxon>
        <taxon>Promethearchaeaceae</taxon>
        <taxon>Candidatus Lokiarchaeum</taxon>
    </lineage>
</organism>
<accession>A0ABY6HU72</accession>